<evidence type="ECO:0000256" key="2">
    <source>
        <dbReference type="ARBA" id="ARBA00006966"/>
    </source>
</evidence>
<dbReference type="InterPro" id="IPR015422">
    <property type="entry name" value="PyrdxlP-dep_Trfase_small"/>
</dbReference>
<dbReference type="Gene3D" id="3.40.640.10">
    <property type="entry name" value="Type I PLP-dependent aspartate aminotransferase-like (Major domain)"/>
    <property type="match status" value="1"/>
</dbReference>
<comment type="caution">
    <text evidence="5">The sequence shown here is derived from an EMBL/GenBank/DDBJ whole genome shotgun (WGS) entry which is preliminary data.</text>
</comment>
<dbReference type="Pfam" id="PF01212">
    <property type="entry name" value="Beta_elim_lyase"/>
    <property type="match status" value="1"/>
</dbReference>
<proteinExistence type="inferred from homology"/>
<sequence>MTNDFQQRRFAAYRSAGRLLSGTRPQSLREGLAALADGPDPGYDLDQRPDVYGDGVVRALEERVAALLGLPDAAFFPTGTMAQQVALRYWADRTGSRVVAMHPLAHPEVHERRALTRLTGLHTVWPTAEPRLPTPDELRSCEEHFGTVALELPLRDAGFVLPTWSELTATVGAARELGARVHLDGARLWESTPHLGHSLPEICALADSVYVSCYKTLGGLSGALLAGDGAFVREARVWRHRYGGQIFRQWPAALSALAGLERELPLLEGYVTHAREIAAALATIPGARVNPSPPHTHQFQLWLPYGADALAEAGLRLAEEQGLALFGHWAPSAVPGRSMTEVTVAGPATEWSGDEVVEAVTALLALLKP</sequence>
<dbReference type="Proteomes" id="UP001596435">
    <property type="component" value="Unassembled WGS sequence"/>
</dbReference>
<name>A0ABW2FXG3_9ACTN</name>
<evidence type="ECO:0000256" key="3">
    <source>
        <dbReference type="ARBA" id="ARBA00022898"/>
    </source>
</evidence>
<dbReference type="InterPro" id="IPR015421">
    <property type="entry name" value="PyrdxlP-dep_Trfase_major"/>
</dbReference>
<gene>
    <name evidence="5" type="ORF">ACFQMG_08730</name>
</gene>
<dbReference type="EMBL" id="JBHTAJ010000012">
    <property type="protein sequence ID" value="MFC7179648.1"/>
    <property type="molecule type" value="Genomic_DNA"/>
</dbReference>
<dbReference type="RefSeq" id="WP_345706430.1">
    <property type="nucleotide sequence ID" value="NZ_BAABKV010000001.1"/>
</dbReference>
<keyword evidence="6" id="KW-1185">Reference proteome</keyword>
<reference evidence="6" key="1">
    <citation type="journal article" date="2019" name="Int. J. Syst. Evol. Microbiol.">
        <title>The Global Catalogue of Microorganisms (GCM) 10K type strain sequencing project: providing services to taxonomists for standard genome sequencing and annotation.</title>
        <authorList>
            <consortium name="The Broad Institute Genomics Platform"/>
            <consortium name="The Broad Institute Genome Sequencing Center for Infectious Disease"/>
            <person name="Wu L."/>
            <person name="Ma J."/>
        </authorList>
    </citation>
    <scope>NUCLEOTIDE SEQUENCE [LARGE SCALE GENOMIC DNA]</scope>
    <source>
        <strain evidence="6">CGMCC 1.12859</strain>
    </source>
</reference>
<dbReference type="PANTHER" id="PTHR48097:SF9">
    <property type="entry name" value="L-THREONINE ALDOLASE"/>
    <property type="match status" value="1"/>
</dbReference>
<evidence type="ECO:0000313" key="6">
    <source>
        <dbReference type="Proteomes" id="UP001596435"/>
    </source>
</evidence>
<comment type="cofactor">
    <cofactor evidence="1">
        <name>pyridoxal 5'-phosphate</name>
        <dbReference type="ChEBI" id="CHEBI:597326"/>
    </cofactor>
</comment>
<dbReference type="SUPFAM" id="SSF53383">
    <property type="entry name" value="PLP-dependent transferases"/>
    <property type="match status" value="1"/>
</dbReference>
<keyword evidence="3" id="KW-0663">Pyridoxal phosphate</keyword>
<protein>
    <submittedName>
        <fullName evidence="5">Threonine aldolase family protein</fullName>
    </submittedName>
</protein>
<evidence type="ECO:0000256" key="1">
    <source>
        <dbReference type="ARBA" id="ARBA00001933"/>
    </source>
</evidence>
<dbReference type="InterPro" id="IPR001597">
    <property type="entry name" value="ArAA_b-elim_lyase/Thr_aldolase"/>
</dbReference>
<comment type="similarity">
    <text evidence="2">Belongs to the threonine aldolase family.</text>
</comment>
<dbReference type="PANTHER" id="PTHR48097">
    <property type="entry name" value="L-THREONINE ALDOLASE-RELATED"/>
    <property type="match status" value="1"/>
</dbReference>
<accession>A0ABW2FXG3</accession>
<organism evidence="5 6">
    <name type="scientific">Kitasatospora paranensis</name>
    <dbReference type="NCBI Taxonomy" id="258053"/>
    <lineage>
        <taxon>Bacteria</taxon>
        <taxon>Bacillati</taxon>
        <taxon>Actinomycetota</taxon>
        <taxon>Actinomycetes</taxon>
        <taxon>Kitasatosporales</taxon>
        <taxon>Streptomycetaceae</taxon>
        <taxon>Kitasatospora</taxon>
    </lineage>
</organism>
<dbReference type="Gene3D" id="3.90.1150.10">
    <property type="entry name" value="Aspartate Aminotransferase, domain 1"/>
    <property type="match status" value="1"/>
</dbReference>
<evidence type="ECO:0000313" key="5">
    <source>
        <dbReference type="EMBL" id="MFC7179648.1"/>
    </source>
</evidence>
<evidence type="ECO:0000259" key="4">
    <source>
        <dbReference type="Pfam" id="PF01212"/>
    </source>
</evidence>
<feature type="domain" description="Aromatic amino acid beta-eliminating lyase/threonine aldolase" evidence="4">
    <location>
        <begin position="51"/>
        <end position="296"/>
    </location>
</feature>
<dbReference type="InterPro" id="IPR015424">
    <property type="entry name" value="PyrdxlP-dep_Trfase"/>
</dbReference>